<dbReference type="GO" id="GO:0005778">
    <property type="term" value="C:peroxisomal membrane"/>
    <property type="evidence" value="ECO:0007669"/>
    <property type="project" value="TreeGrafter"/>
</dbReference>
<organism evidence="7 8">
    <name type="scientific">Fusarium coffeatum</name>
    <dbReference type="NCBI Taxonomy" id="231269"/>
    <lineage>
        <taxon>Eukaryota</taxon>
        <taxon>Fungi</taxon>
        <taxon>Dikarya</taxon>
        <taxon>Ascomycota</taxon>
        <taxon>Pezizomycotina</taxon>
        <taxon>Sordariomycetes</taxon>
        <taxon>Hypocreomycetidae</taxon>
        <taxon>Hypocreales</taxon>
        <taxon>Nectriaceae</taxon>
        <taxon>Fusarium</taxon>
        <taxon>Fusarium incarnatum-equiseti species complex</taxon>
    </lineage>
</organism>
<comment type="similarity">
    <text evidence="2 6">Belongs to the peroxisomal membrane protein PXMP2/4 family.</text>
</comment>
<dbReference type="InterPro" id="IPR007248">
    <property type="entry name" value="Mpv17_PMP22"/>
</dbReference>
<dbReference type="EMBL" id="QKXC01000081">
    <property type="protein sequence ID" value="RBR23139.1"/>
    <property type="molecule type" value="Genomic_DNA"/>
</dbReference>
<keyword evidence="4 6" id="KW-1133">Transmembrane helix</keyword>
<feature type="transmembrane region" description="Helical" evidence="6">
    <location>
        <begin position="166"/>
        <end position="186"/>
    </location>
</feature>
<dbReference type="AlphaFoldDB" id="A0A366S1E2"/>
<evidence type="ECO:0000256" key="1">
    <source>
        <dbReference type="ARBA" id="ARBA00004141"/>
    </source>
</evidence>
<reference evidence="7 8" key="1">
    <citation type="submission" date="2018-06" db="EMBL/GenBank/DDBJ databases">
        <title>Fusarium incarnatum-equiseti species complex species 28.</title>
        <authorList>
            <person name="Gardiner D.M."/>
        </authorList>
    </citation>
    <scope>NUCLEOTIDE SEQUENCE [LARGE SCALE GENOMIC DNA]</scope>
    <source>
        <strain evidence="7 8">FIESC_28</strain>
    </source>
</reference>
<keyword evidence="8" id="KW-1185">Reference proteome</keyword>
<keyword evidence="3 6" id="KW-0812">Transmembrane</keyword>
<feature type="transmembrane region" description="Helical" evidence="6">
    <location>
        <begin position="102"/>
        <end position="126"/>
    </location>
</feature>
<comment type="caution">
    <text evidence="7">The sequence shown here is derived from an EMBL/GenBank/DDBJ whole genome shotgun (WGS) entry which is preliminary data.</text>
</comment>
<comment type="subcellular location">
    <subcellularLocation>
        <location evidence="1">Membrane</location>
        <topology evidence="1">Multi-pass membrane protein</topology>
    </subcellularLocation>
</comment>
<dbReference type="PANTHER" id="PTHR11266">
    <property type="entry name" value="PEROXISOMAL MEMBRANE PROTEIN 2, PXMP2 MPV17"/>
    <property type="match status" value="1"/>
</dbReference>
<keyword evidence="5 6" id="KW-0472">Membrane</keyword>
<dbReference type="Proteomes" id="UP000253153">
    <property type="component" value="Unassembled WGS sequence"/>
</dbReference>
<accession>A0A366S1E2</accession>
<evidence type="ECO:0000313" key="8">
    <source>
        <dbReference type="Proteomes" id="UP000253153"/>
    </source>
</evidence>
<feature type="transmembrane region" description="Helical" evidence="6">
    <location>
        <begin position="138"/>
        <end position="160"/>
    </location>
</feature>
<dbReference type="RefSeq" id="XP_031017730.1">
    <property type="nucleotide sequence ID" value="XM_031158281.1"/>
</dbReference>
<name>A0A366S1E2_9HYPO</name>
<protein>
    <submittedName>
        <fullName evidence="7">Uncharacterized protein</fullName>
    </submittedName>
</protein>
<sequence>MSSLTTSPTKSPLDPKVLLMSYLKQLQAKPLRTKMATQGSLSALTEIIASYFAYQRPGYGPMITSRVPQMAFYGACIAAPLQHFLMTFAQKQFPGKILLQQLVTMFICFPIQNTVYLSSMAIIAGARTKEQVQGAVKAGLVPMTKAMCAMHPILITFAKVVVPMEYWPVFFSLIGFSLSTFFNTLAKMRRAAAENAEKKDKET</sequence>
<dbReference type="OrthoDB" id="860at2759"/>
<dbReference type="Pfam" id="PF04117">
    <property type="entry name" value="Mpv17_PMP22"/>
    <property type="match status" value="1"/>
</dbReference>
<evidence type="ECO:0000256" key="2">
    <source>
        <dbReference type="ARBA" id="ARBA00006824"/>
    </source>
</evidence>
<dbReference type="PANTHER" id="PTHR11266:SF93">
    <property type="entry name" value="INTEGRAL MEMBRANE PROTEIN 25D9-6"/>
    <property type="match status" value="1"/>
</dbReference>
<dbReference type="GeneID" id="41993577"/>
<evidence type="ECO:0000256" key="3">
    <source>
        <dbReference type="ARBA" id="ARBA00022692"/>
    </source>
</evidence>
<feature type="transmembrane region" description="Helical" evidence="6">
    <location>
        <begin position="70"/>
        <end position="90"/>
    </location>
</feature>
<evidence type="ECO:0000256" key="6">
    <source>
        <dbReference type="RuleBase" id="RU363053"/>
    </source>
</evidence>
<proteinExistence type="inferred from homology"/>
<evidence type="ECO:0000313" key="7">
    <source>
        <dbReference type="EMBL" id="RBR23139.1"/>
    </source>
</evidence>
<evidence type="ECO:0000256" key="5">
    <source>
        <dbReference type="ARBA" id="ARBA00023136"/>
    </source>
</evidence>
<evidence type="ECO:0000256" key="4">
    <source>
        <dbReference type="ARBA" id="ARBA00022989"/>
    </source>
</evidence>
<gene>
    <name evidence="7" type="ORF">FIESC28_04134</name>
</gene>